<dbReference type="Gene3D" id="3.30.1150.10">
    <property type="match status" value="1"/>
</dbReference>
<dbReference type="eggNOG" id="COG0810">
    <property type="taxonomic scope" value="Bacteria"/>
</dbReference>
<keyword evidence="9" id="KW-0472">Membrane</keyword>
<dbReference type="InterPro" id="IPR006260">
    <property type="entry name" value="TonB/TolA_C"/>
</dbReference>
<evidence type="ECO:0000313" key="11">
    <source>
        <dbReference type="EMBL" id="EAZ79166.1"/>
    </source>
</evidence>
<protein>
    <submittedName>
        <fullName evidence="11">TonB protein</fullName>
    </submittedName>
</protein>
<dbReference type="PANTHER" id="PTHR33446:SF2">
    <property type="entry name" value="PROTEIN TONB"/>
    <property type="match status" value="1"/>
</dbReference>
<evidence type="ECO:0000256" key="9">
    <source>
        <dbReference type="ARBA" id="ARBA00023136"/>
    </source>
</evidence>
<dbReference type="GO" id="GO:0015891">
    <property type="term" value="P:siderophore transport"/>
    <property type="evidence" value="ECO:0007669"/>
    <property type="project" value="InterPro"/>
</dbReference>
<dbReference type="EMBL" id="AAXU02000001">
    <property type="protein sequence ID" value="EAZ79166.1"/>
    <property type="molecule type" value="Genomic_DNA"/>
</dbReference>
<evidence type="ECO:0000256" key="7">
    <source>
        <dbReference type="ARBA" id="ARBA00022927"/>
    </source>
</evidence>
<dbReference type="GO" id="GO:0055085">
    <property type="term" value="P:transmembrane transport"/>
    <property type="evidence" value="ECO:0007669"/>
    <property type="project" value="InterPro"/>
</dbReference>
<dbReference type="RefSeq" id="WP_008201374.1">
    <property type="nucleotide sequence ID" value="NZ_CM001023.1"/>
</dbReference>
<dbReference type="PROSITE" id="PS52015">
    <property type="entry name" value="TONB_CTD"/>
    <property type="match status" value="1"/>
</dbReference>
<comment type="caution">
    <text evidence="11">The sequence shown here is derived from an EMBL/GenBank/DDBJ whole genome shotgun (WGS) entry which is preliminary data.</text>
</comment>
<dbReference type="Pfam" id="PF03544">
    <property type="entry name" value="TonB_C"/>
    <property type="match status" value="1"/>
</dbReference>
<feature type="domain" description="TonB C-terminal" evidence="10">
    <location>
        <begin position="46"/>
        <end position="135"/>
    </location>
</feature>
<keyword evidence="4" id="KW-1003">Cell membrane</keyword>
<reference evidence="11 12" key="1">
    <citation type="journal article" date="2011" name="J. Bacteriol.">
        <title>Complete genome sequence of Algoriphagus sp. PR1, bacterial prey of a colony-forming choanoflagellate.</title>
        <authorList>
            <person name="Alegado R.A."/>
            <person name="Ferriera S."/>
            <person name="Nusbaum C."/>
            <person name="Young S.K."/>
            <person name="Zeng Q."/>
            <person name="Imamovic A."/>
            <person name="Fairclough S.R."/>
            <person name="King N."/>
        </authorList>
    </citation>
    <scope>NUCLEOTIDE SEQUENCE [LARGE SCALE GENOMIC DNA]</scope>
    <source>
        <strain evidence="11 12">PR1</strain>
    </source>
</reference>
<dbReference type="InterPro" id="IPR051045">
    <property type="entry name" value="TonB-dependent_transducer"/>
</dbReference>
<sequence>MKTYAKPTIYTVLILLLTICVGVNSGYSQTSERALKEVDETPEFPGGMEALFKFMGENLKYPEAAQKKGIEGTVVVAFVVKKDGSIESPEILRGIGAGCDEEAIRVVKSFPNWTPGEKDGEKVNTQMQLPVKYKL</sequence>
<dbReference type="STRING" id="388413.ALPR1_13884"/>
<dbReference type="PRINTS" id="PR01374">
    <property type="entry name" value="TONBPROTEIN"/>
</dbReference>
<dbReference type="HOGENOM" id="CLU_065795_3_2_10"/>
<dbReference type="GO" id="GO:0031992">
    <property type="term" value="F:energy transducer activity"/>
    <property type="evidence" value="ECO:0007669"/>
    <property type="project" value="InterPro"/>
</dbReference>
<keyword evidence="6" id="KW-0812">Transmembrane</keyword>
<evidence type="ECO:0000256" key="5">
    <source>
        <dbReference type="ARBA" id="ARBA00022519"/>
    </source>
</evidence>
<evidence type="ECO:0000256" key="2">
    <source>
        <dbReference type="ARBA" id="ARBA00006555"/>
    </source>
</evidence>
<evidence type="ECO:0000256" key="6">
    <source>
        <dbReference type="ARBA" id="ARBA00022692"/>
    </source>
</evidence>
<proteinExistence type="inferred from homology"/>
<evidence type="ECO:0000256" key="1">
    <source>
        <dbReference type="ARBA" id="ARBA00004383"/>
    </source>
</evidence>
<dbReference type="GO" id="GO:0098797">
    <property type="term" value="C:plasma membrane protein complex"/>
    <property type="evidence" value="ECO:0007669"/>
    <property type="project" value="TreeGrafter"/>
</dbReference>
<accession>A3I2W7</accession>
<dbReference type="InterPro" id="IPR037682">
    <property type="entry name" value="TonB_C"/>
</dbReference>
<dbReference type="NCBIfam" id="TIGR01352">
    <property type="entry name" value="tonB_Cterm"/>
    <property type="match status" value="1"/>
</dbReference>
<dbReference type="GO" id="GO:0015031">
    <property type="term" value="P:protein transport"/>
    <property type="evidence" value="ECO:0007669"/>
    <property type="project" value="UniProtKB-KW"/>
</dbReference>
<name>A3I2W7_9BACT</name>
<dbReference type="SUPFAM" id="SSF74653">
    <property type="entry name" value="TolA/TonB C-terminal domain"/>
    <property type="match status" value="1"/>
</dbReference>
<keyword evidence="8" id="KW-1133">Transmembrane helix</keyword>
<keyword evidence="3" id="KW-0813">Transport</keyword>
<keyword evidence="7" id="KW-0653">Protein transport</keyword>
<dbReference type="GO" id="GO:0030288">
    <property type="term" value="C:outer membrane-bounded periplasmic space"/>
    <property type="evidence" value="ECO:0007669"/>
    <property type="project" value="InterPro"/>
</dbReference>
<keyword evidence="5" id="KW-0997">Cell inner membrane</keyword>
<evidence type="ECO:0000259" key="10">
    <source>
        <dbReference type="PROSITE" id="PS52015"/>
    </source>
</evidence>
<organism evidence="11 12">
    <name type="scientific">Algoriphagus machipongonensis</name>
    <dbReference type="NCBI Taxonomy" id="388413"/>
    <lineage>
        <taxon>Bacteria</taxon>
        <taxon>Pseudomonadati</taxon>
        <taxon>Bacteroidota</taxon>
        <taxon>Cytophagia</taxon>
        <taxon>Cytophagales</taxon>
        <taxon>Cyclobacteriaceae</taxon>
        <taxon>Algoriphagus</taxon>
    </lineage>
</organism>
<evidence type="ECO:0000256" key="3">
    <source>
        <dbReference type="ARBA" id="ARBA00022448"/>
    </source>
</evidence>
<comment type="similarity">
    <text evidence="2">Belongs to the TonB family.</text>
</comment>
<evidence type="ECO:0000256" key="4">
    <source>
        <dbReference type="ARBA" id="ARBA00022475"/>
    </source>
</evidence>
<dbReference type="PANTHER" id="PTHR33446">
    <property type="entry name" value="PROTEIN TONB-RELATED"/>
    <property type="match status" value="1"/>
</dbReference>
<dbReference type="AlphaFoldDB" id="A3I2W7"/>
<dbReference type="InterPro" id="IPR003538">
    <property type="entry name" value="TonB"/>
</dbReference>
<gene>
    <name evidence="11" type="ORF">ALPR1_13884</name>
</gene>
<evidence type="ECO:0000313" key="12">
    <source>
        <dbReference type="Proteomes" id="UP000003919"/>
    </source>
</evidence>
<dbReference type="OrthoDB" id="9812355at2"/>
<dbReference type="Proteomes" id="UP000003919">
    <property type="component" value="Unassembled WGS sequence"/>
</dbReference>
<keyword evidence="12" id="KW-1185">Reference proteome</keyword>
<comment type="subcellular location">
    <subcellularLocation>
        <location evidence="1">Cell inner membrane</location>
        <topology evidence="1">Single-pass membrane protein</topology>
        <orientation evidence="1">Periplasmic side</orientation>
    </subcellularLocation>
</comment>
<evidence type="ECO:0000256" key="8">
    <source>
        <dbReference type="ARBA" id="ARBA00022989"/>
    </source>
</evidence>